<sequence length="123" mass="13731">MLIGIIFGLTLDLRLSEVTAESFLIALNTAIINQTTMNDIAKLTLPIAILSGKLDPLIVERNLKKLAKDHNNITHTSMATQRHEITDKYAKKLSGIMKDYLVGEYSSKASHLIAKFQNEEAYD</sequence>
<evidence type="ECO:0000313" key="2">
    <source>
        <dbReference type="Proteomes" id="UP000679129"/>
    </source>
</evidence>
<dbReference type="AlphaFoldDB" id="A0A8F1MC73"/>
<protein>
    <submittedName>
        <fullName evidence="1">Uncharacterized protein</fullName>
    </submittedName>
</protein>
<reference evidence="1" key="1">
    <citation type="submission" date="2021-06" db="EMBL/GenBank/DDBJ databases">
        <title>An adapted protocol for Saccharibacteria cultivation: two new species join this phylum of Candidate Phyla Radiations.</title>
        <authorList>
            <person name="Ibrahim A."/>
            <person name="Maatouk M."/>
            <person name="Zgheib R."/>
            <person name="Haddad G."/>
            <person name="Bou Khalil J."/>
            <person name="Raoult D."/>
            <person name="Bittar F."/>
        </authorList>
    </citation>
    <scope>NUCLEOTIDE SEQUENCE</scope>
    <source>
        <strain evidence="1">IHU1</strain>
    </source>
</reference>
<dbReference type="Proteomes" id="UP000679129">
    <property type="component" value="Chromosome"/>
</dbReference>
<gene>
    <name evidence="1" type="ORF">KOY48_02745</name>
</gene>
<proteinExistence type="predicted"/>
<name>A0A8F1MC73_9BACT</name>
<keyword evidence="2" id="KW-1185">Reference proteome</keyword>
<dbReference type="EMBL" id="CP076460">
    <property type="protein sequence ID" value="QWQ32715.1"/>
    <property type="molecule type" value="Genomic_DNA"/>
</dbReference>
<accession>A0A8F1MC73</accession>
<organism evidence="1 2">
    <name type="scientific">Candidatus Minimicrobia naudis</name>
    <dbReference type="NCBI Taxonomy" id="2841263"/>
    <lineage>
        <taxon>Bacteria</taxon>
        <taxon>Candidatus Saccharimonadota</taxon>
        <taxon>Candidatus Saccharimonadota incertae sedis</taxon>
        <taxon>Candidatus Minimicrobia</taxon>
    </lineage>
</organism>
<dbReference type="KEGG" id="mnd:KOY48_02745"/>
<evidence type="ECO:0000313" key="1">
    <source>
        <dbReference type="EMBL" id="QWQ32715.1"/>
    </source>
</evidence>